<evidence type="ECO:0000256" key="1">
    <source>
        <dbReference type="SAM" id="Phobius"/>
    </source>
</evidence>
<reference evidence="2 3" key="1">
    <citation type="submission" date="2018-07" db="EMBL/GenBank/DDBJ databases">
        <title>Genomic Encyclopedia of Type Strains, Phase IV (KMG-IV): sequencing the most valuable type-strain genomes for metagenomic binning, comparative biology and taxonomic classification.</title>
        <authorList>
            <person name="Goeker M."/>
        </authorList>
    </citation>
    <scope>NUCLEOTIDE SEQUENCE [LARGE SCALE GENOMIC DNA]</scope>
    <source>
        <strain evidence="2 3">DSM 21634</strain>
    </source>
</reference>
<protein>
    <submittedName>
        <fullName evidence="2">Putative membrane protein</fullName>
    </submittedName>
</protein>
<dbReference type="Pfam" id="PF10003">
    <property type="entry name" value="DUF2244"/>
    <property type="match status" value="1"/>
</dbReference>
<feature type="transmembrane region" description="Helical" evidence="1">
    <location>
        <begin position="23"/>
        <end position="42"/>
    </location>
</feature>
<dbReference type="AlphaFoldDB" id="A0A368XYF8"/>
<organism evidence="2 3">
    <name type="scientific">Pseudorhodoferax soli</name>
    <dbReference type="NCBI Taxonomy" id="545864"/>
    <lineage>
        <taxon>Bacteria</taxon>
        <taxon>Pseudomonadati</taxon>
        <taxon>Pseudomonadota</taxon>
        <taxon>Betaproteobacteria</taxon>
        <taxon>Burkholderiales</taxon>
        <taxon>Comamonadaceae</taxon>
    </lineage>
</organism>
<keyword evidence="1" id="KW-0812">Transmembrane</keyword>
<dbReference type="EMBL" id="QPJK01000003">
    <property type="protein sequence ID" value="RCW72499.1"/>
    <property type="molecule type" value="Genomic_DNA"/>
</dbReference>
<evidence type="ECO:0000313" key="2">
    <source>
        <dbReference type="EMBL" id="RCW72499.1"/>
    </source>
</evidence>
<dbReference type="InterPro" id="IPR019253">
    <property type="entry name" value="DUF2244_TM"/>
</dbReference>
<keyword evidence="1" id="KW-1133">Transmembrane helix</keyword>
<name>A0A368XYF8_9BURK</name>
<feature type="transmembrane region" description="Helical" evidence="1">
    <location>
        <begin position="48"/>
        <end position="67"/>
    </location>
</feature>
<keyword evidence="3" id="KW-1185">Reference proteome</keyword>
<accession>A0A368XYF8</accession>
<sequence length="152" mass="16247">MAQQAGAPLHSWRLLRPHALRPCQFFGALGAIAAWLLLVAGVALGLGYWPVALCCALALAAAVAGFVHAARHALDGEQVHLHADGSLEVWSMRGSARQCQRLPVAWLRVEADHAGLRLSSGGRRVCVATQLGAVARARFAAELRAALRMPRY</sequence>
<gene>
    <name evidence="2" type="ORF">DES41_103104</name>
</gene>
<comment type="caution">
    <text evidence="2">The sequence shown here is derived from an EMBL/GenBank/DDBJ whole genome shotgun (WGS) entry which is preliminary data.</text>
</comment>
<dbReference type="Proteomes" id="UP000252884">
    <property type="component" value="Unassembled WGS sequence"/>
</dbReference>
<keyword evidence="1" id="KW-0472">Membrane</keyword>
<dbReference type="RefSeq" id="WP_170168157.1">
    <property type="nucleotide sequence ID" value="NZ_QPJK01000003.1"/>
</dbReference>
<evidence type="ECO:0000313" key="3">
    <source>
        <dbReference type="Proteomes" id="UP000252884"/>
    </source>
</evidence>
<proteinExistence type="predicted"/>